<dbReference type="EC" id="2.7.11.-" evidence="1"/>
<gene>
    <name evidence="3" type="primary">PKP2_2</name>
    <name evidence="3" type="ORF">K7432_018368</name>
</gene>
<dbReference type="Gene3D" id="3.30.565.10">
    <property type="entry name" value="Histidine kinase-like ATPase, C-terminal domain"/>
    <property type="match status" value="1"/>
</dbReference>
<evidence type="ECO:0000256" key="2">
    <source>
        <dbReference type="SAM" id="MobiDB-lite"/>
    </source>
</evidence>
<dbReference type="InterPro" id="IPR036890">
    <property type="entry name" value="HATPase_C_sf"/>
</dbReference>
<keyword evidence="1" id="KW-0808">Transferase</keyword>
<comment type="subcellular location">
    <subcellularLocation>
        <location evidence="1">Mitochondrion matrix</location>
    </subcellularLocation>
</comment>
<evidence type="ECO:0000256" key="1">
    <source>
        <dbReference type="RuleBase" id="RU366032"/>
    </source>
</evidence>
<evidence type="ECO:0000313" key="3">
    <source>
        <dbReference type="EMBL" id="KAK9659864.1"/>
    </source>
</evidence>
<keyword evidence="1" id="KW-0547">Nucleotide-binding</keyword>
<proteinExistence type="inferred from homology"/>
<keyword evidence="4" id="KW-1185">Reference proteome</keyword>
<dbReference type="GO" id="GO:0016301">
    <property type="term" value="F:kinase activity"/>
    <property type="evidence" value="ECO:0007669"/>
    <property type="project" value="UniProtKB-KW"/>
</dbReference>
<keyword evidence="1 3" id="KW-0418">Kinase</keyword>
<dbReference type="PANTHER" id="PTHR11947">
    <property type="entry name" value="PYRUVATE DEHYDROGENASE KINASE"/>
    <property type="match status" value="1"/>
</dbReference>
<name>A0ABR2VJ20_9FUNG</name>
<reference evidence="3 4" key="1">
    <citation type="submission" date="2023-04" db="EMBL/GenBank/DDBJ databases">
        <title>Genome of Basidiobolus ranarum AG-B5.</title>
        <authorList>
            <person name="Stajich J.E."/>
            <person name="Carter-House D."/>
            <person name="Gryganskyi A."/>
        </authorList>
    </citation>
    <scope>NUCLEOTIDE SEQUENCE [LARGE SCALE GENOMIC DNA]</scope>
    <source>
        <strain evidence="3 4">AG-B5</strain>
    </source>
</reference>
<comment type="caution">
    <text evidence="3">The sequence shown here is derived from an EMBL/GenBank/DDBJ whole genome shotgun (WGS) entry which is preliminary data.</text>
</comment>
<comment type="similarity">
    <text evidence="1">Belongs to the PDK/BCKDK protein kinase family.</text>
</comment>
<keyword evidence="1" id="KW-0067">ATP-binding</keyword>
<evidence type="ECO:0000313" key="4">
    <source>
        <dbReference type="Proteomes" id="UP001479436"/>
    </source>
</evidence>
<keyword evidence="1" id="KW-0496">Mitochondrion</keyword>
<protein>
    <recommendedName>
        <fullName evidence="1">Protein-serine/threonine kinase</fullName>
        <ecNumber evidence="1">2.7.11.-</ecNumber>
    </recommendedName>
</protein>
<accession>A0ABR2VJ20</accession>
<sequence length="91" mass="9948">MAAKMTESSNIVPPLLQLGIGLPMSKVYANYWGGSLEISTMEGFGTDAYLQLCKLGNLPENIDFDDPTEHSPMPNPKIRSKQTAMAIPAHR</sequence>
<feature type="region of interest" description="Disordered" evidence="2">
    <location>
        <begin position="63"/>
        <end position="91"/>
    </location>
</feature>
<organism evidence="3 4">
    <name type="scientific">Basidiobolus ranarum</name>
    <dbReference type="NCBI Taxonomy" id="34480"/>
    <lineage>
        <taxon>Eukaryota</taxon>
        <taxon>Fungi</taxon>
        <taxon>Fungi incertae sedis</taxon>
        <taxon>Zoopagomycota</taxon>
        <taxon>Entomophthoromycotina</taxon>
        <taxon>Basidiobolomycetes</taxon>
        <taxon>Basidiobolales</taxon>
        <taxon>Basidiobolaceae</taxon>
        <taxon>Basidiobolus</taxon>
    </lineage>
</organism>
<dbReference type="InterPro" id="IPR039028">
    <property type="entry name" value="BCKD/PDK"/>
</dbReference>
<dbReference type="Proteomes" id="UP001479436">
    <property type="component" value="Unassembled WGS sequence"/>
</dbReference>
<dbReference type="SUPFAM" id="SSF55874">
    <property type="entry name" value="ATPase domain of HSP90 chaperone/DNA topoisomerase II/histidine kinase"/>
    <property type="match status" value="1"/>
</dbReference>
<dbReference type="EMBL" id="JASJQH010012681">
    <property type="protein sequence ID" value="KAK9659864.1"/>
    <property type="molecule type" value="Genomic_DNA"/>
</dbReference>